<sequence>MAEGERAVTPDDRRKVTRAANNGGVRCGATVFGDHTDHTGAELTGL</sequence>
<gene>
    <name evidence="2" type="ORF">UFOPK2158_00815</name>
</gene>
<evidence type="ECO:0000256" key="1">
    <source>
        <dbReference type="SAM" id="MobiDB-lite"/>
    </source>
</evidence>
<reference evidence="2" key="1">
    <citation type="submission" date="2020-05" db="EMBL/GenBank/DDBJ databases">
        <authorList>
            <person name="Chiriac C."/>
            <person name="Salcher M."/>
            <person name="Ghai R."/>
            <person name="Kavagutti S V."/>
        </authorList>
    </citation>
    <scope>NUCLEOTIDE SEQUENCE</scope>
</reference>
<protein>
    <submittedName>
        <fullName evidence="2">Unannotated protein</fullName>
    </submittedName>
</protein>
<name>A0A6J6K2M9_9ZZZZ</name>
<feature type="region of interest" description="Disordered" evidence="1">
    <location>
        <begin position="1"/>
        <end position="20"/>
    </location>
</feature>
<evidence type="ECO:0000313" key="2">
    <source>
        <dbReference type="EMBL" id="CAB4643950.1"/>
    </source>
</evidence>
<feature type="compositionally biased region" description="Basic and acidic residues" evidence="1">
    <location>
        <begin position="1"/>
        <end position="14"/>
    </location>
</feature>
<dbReference type="EMBL" id="CAEZVY010000076">
    <property type="protein sequence ID" value="CAB4643950.1"/>
    <property type="molecule type" value="Genomic_DNA"/>
</dbReference>
<proteinExistence type="predicted"/>
<organism evidence="2">
    <name type="scientific">freshwater metagenome</name>
    <dbReference type="NCBI Taxonomy" id="449393"/>
    <lineage>
        <taxon>unclassified sequences</taxon>
        <taxon>metagenomes</taxon>
        <taxon>ecological metagenomes</taxon>
    </lineage>
</organism>
<dbReference type="AlphaFoldDB" id="A0A6J6K2M9"/>
<accession>A0A6J6K2M9</accession>